<feature type="transmembrane region" description="Helical" evidence="1">
    <location>
        <begin position="274"/>
        <end position="297"/>
    </location>
</feature>
<keyword evidence="1" id="KW-0812">Transmembrane</keyword>
<keyword evidence="1" id="KW-0472">Membrane</keyword>
<feature type="domain" description="Glycosyltransferase 2-like" evidence="2">
    <location>
        <begin position="7"/>
        <end position="132"/>
    </location>
</feature>
<dbReference type="SUPFAM" id="SSF53448">
    <property type="entry name" value="Nucleotide-diphospho-sugar transferases"/>
    <property type="match status" value="1"/>
</dbReference>
<keyword evidence="4" id="KW-1185">Reference proteome</keyword>
<dbReference type="Gene3D" id="3.90.550.10">
    <property type="entry name" value="Spore Coat Polysaccharide Biosynthesis Protein SpsA, Chain A"/>
    <property type="match status" value="1"/>
</dbReference>
<evidence type="ECO:0000259" key="2">
    <source>
        <dbReference type="Pfam" id="PF00535"/>
    </source>
</evidence>
<dbReference type="PANTHER" id="PTHR22916:SF3">
    <property type="entry name" value="UDP-GLCNAC:BETAGAL BETA-1,3-N-ACETYLGLUCOSAMINYLTRANSFERASE-LIKE PROTEIN 1"/>
    <property type="match status" value="1"/>
</dbReference>
<sequence>MKETVQIVILSRDRAKYLKESLDSVLNQNLSKVTIKVTVSDNSEQEEVREMIERDYPSHNFEYIRRNPPVPAREHFQLIISECEERYIVMFHDDDIMHPDYVETMFPFIQKEGVSAVGCNAFLCKNSISKSKDKAYYFETYKEFDNEKDFLEQYSPGNGGITPFPSYMYCTNFLKKISLVSLPGAKYFDVILLSTMLKYGLIVWLPDTLMYYRIHDENDSNIEDTVGGIALLNYIAKKRIGKNQDFFVAMRYDLWRKWLPKQDKVNLFSWRNRVVFKFLLLRSFYFAGKLFFWRAVFRRIKIFLRGN</sequence>
<protein>
    <recommendedName>
        <fullName evidence="2">Glycosyltransferase 2-like domain-containing protein</fullName>
    </recommendedName>
</protein>
<dbReference type="EMBL" id="CAHJWF010000449">
    <property type="protein sequence ID" value="CAB5507717.1"/>
    <property type="molecule type" value="Genomic_DNA"/>
</dbReference>
<accession>A0ABN7GF88</accession>
<comment type="caution">
    <text evidence="3">The sequence shown here is derived from an EMBL/GenBank/DDBJ whole genome shotgun (WGS) entry which is preliminary data.</text>
</comment>
<proteinExistence type="predicted"/>
<dbReference type="InterPro" id="IPR001173">
    <property type="entry name" value="Glyco_trans_2-like"/>
</dbReference>
<organism evidence="3 4">
    <name type="scientific">Bathymodiolus thermophilus thioautotrophic gill symbiont</name>
    <dbReference type="NCBI Taxonomy" id="2360"/>
    <lineage>
        <taxon>Bacteria</taxon>
        <taxon>Pseudomonadati</taxon>
        <taxon>Pseudomonadota</taxon>
        <taxon>Gammaproteobacteria</taxon>
        <taxon>sulfur-oxidizing symbionts</taxon>
    </lineage>
</organism>
<dbReference type="InterPro" id="IPR029044">
    <property type="entry name" value="Nucleotide-diphossugar_trans"/>
</dbReference>
<name>A0ABN7GF88_9GAMM</name>
<evidence type="ECO:0000313" key="4">
    <source>
        <dbReference type="Proteomes" id="UP000626656"/>
    </source>
</evidence>
<evidence type="ECO:0000256" key="1">
    <source>
        <dbReference type="SAM" id="Phobius"/>
    </source>
</evidence>
<gene>
    <name evidence="3" type="ORF">AZO1586I_1992</name>
</gene>
<dbReference type="Pfam" id="PF00535">
    <property type="entry name" value="Glycos_transf_2"/>
    <property type="match status" value="1"/>
</dbReference>
<reference evidence="3 4" key="1">
    <citation type="submission" date="2020-05" db="EMBL/GenBank/DDBJ databases">
        <authorList>
            <person name="Petersen J."/>
            <person name="Sayavedra L."/>
        </authorList>
    </citation>
    <scope>NUCLEOTIDE SEQUENCE [LARGE SCALE GENOMIC DNA]</scope>
    <source>
        <strain evidence="3">B azoricus SOX ET2 1586I</strain>
    </source>
</reference>
<dbReference type="RefSeq" id="WP_202775473.1">
    <property type="nucleotide sequence ID" value="NZ_CAHJWF010000449.1"/>
</dbReference>
<dbReference type="Proteomes" id="UP000626656">
    <property type="component" value="Unassembled WGS sequence"/>
</dbReference>
<evidence type="ECO:0000313" key="3">
    <source>
        <dbReference type="EMBL" id="CAB5507717.1"/>
    </source>
</evidence>
<keyword evidence="1" id="KW-1133">Transmembrane helix</keyword>
<dbReference type="PANTHER" id="PTHR22916">
    <property type="entry name" value="GLYCOSYLTRANSFERASE"/>
    <property type="match status" value="1"/>
</dbReference>